<dbReference type="EMBL" id="JAATJM010000001">
    <property type="protein sequence ID" value="NJC41229.1"/>
    <property type="molecule type" value="Genomic_DNA"/>
</dbReference>
<protein>
    <submittedName>
        <fullName evidence="3">Tryptophan halogenase</fullName>
        <ecNumber evidence="3">1.14.19.9</ecNumber>
    </submittedName>
</protein>
<feature type="active site" evidence="1">
    <location>
        <position position="81"/>
    </location>
</feature>
<organism evidence="3 4">
    <name type="scientific">Brevundimonas alba</name>
    <dbReference type="NCBI Taxonomy" id="74314"/>
    <lineage>
        <taxon>Bacteria</taxon>
        <taxon>Pseudomonadati</taxon>
        <taxon>Pseudomonadota</taxon>
        <taxon>Alphaproteobacteria</taxon>
        <taxon>Caulobacterales</taxon>
        <taxon>Caulobacteraceae</taxon>
        <taxon>Brevundimonas</taxon>
    </lineage>
</organism>
<dbReference type="GO" id="GO:0000166">
    <property type="term" value="F:nucleotide binding"/>
    <property type="evidence" value="ECO:0007669"/>
    <property type="project" value="UniProtKB-KW"/>
</dbReference>
<comment type="caution">
    <text evidence="3">The sequence shown here is derived from an EMBL/GenBank/DDBJ whole genome shotgun (WGS) entry which is preliminary data.</text>
</comment>
<dbReference type="GO" id="GO:0004497">
    <property type="term" value="F:monooxygenase activity"/>
    <property type="evidence" value="ECO:0007669"/>
    <property type="project" value="InterPro"/>
</dbReference>
<feature type="binding site" evidence="2">
    <location>
        <position position="81"/>
    </location>
    <ligand>
        <name>7-chloro-L-tryptophan</name>
        <dbReference type="ChEBI" id="CHEBI:58713"/>
    </ligand>
</feature>
<dbReference type="PANTHER" id="PTHR43747:SF4">
    <property type="entry name" value="FLAVIN-DEPENDENT TRYPTOPHAN HALOGENASE"/>
    <property type="match status" value="1"/>
</dbReference>
<evidence type="ECO:0000313" key="3">
    <source>
        <dbReference type="EMBL" id="NJC41229.1"/>
    </source>
</evidence>
<feature type="binding site" evidence="2">
    <location>
        <begin position="15"/>
        <end position="18"/>
    </location>
    <ligand>
        <name>FAD</name>
        <dbReference type="ChEBI" id="CHEBI:57692"/>
    </ligand>
</feature>
<evidence type="ECO:0000313" key="4">
    <source>
        <dbReference type="Proteomes" id="UP000587415"/>
    </source>
</evidence>
<dbReference type="PANTHER" id="PTHR43747">
    <property type="entry name" value="FAD-BINDING PROTEIN"/>
    <property type="match status" value="1"/>
</dbReference>
<feature type="binding site" evidence="2">
    <location>
        <position position="344"/>
    </location>
    <ligand>
        <name>L-tryptophan</name>
        <dbReference type="ChEBI" id="CHEBI:57912"/>
    </ligand>
</feature>
<keyword evidence="2" id="KW-0547">Nucleotide-binding</keyword>
<accession>A0A7X5YM87</accession>
<dbReference type="EC" id="1.14.19.9" evidence="3"/>
<feature type="binding site" evidence="2">
    <location>
        <position position="348"/>
    </location>
    <ligand>
        <name>FAD</name>
        <dbReference type="ChEBI" id="CHEBI:57692"/>
    </ligand>
</feature>
<feature type="binding site" evidence="2">
    <location>
        <position position="335"/>
    </location>
    <ligand>
        <name>FAD</name>
        <dbReference type="ChEBI" id="CHEBI:57692"/>
    </ligand>
</feature>
<dbReference type="InterPro" id="IPR050816">
    <property type="entry name" value="Flavin-dep_Halogenase_NPB"/>
</dbReference>
<sequence length="504" mass="56268">MTGPARVRDIVIVGGGTAGWMTAAALAKVIGTQTYSITLVESDEIGTVGVGEATIPPILLFNKLLGIDENEFIRETNATFKLGIQFVDWGRPGHTYMHPFGLFGADMNGVGFSHYWLRAVAAGGDPDNHRFVAEAEALRLGRFMRTPQKTPDKPQINYAFQFDASLYAAYLRRFSEKRGVKRTEGKISTVARHPESGLIESVTLADGSTVRGDFFVDCSGFRGLLIEGALQAGYEDWTNWLPANRAVAVPCDRVEDPGPYTRSTAVEAGWQWRIPLQHRTGNGYVFSDAFISEDEATAALMRRLDAPAQAEPRVLRFVAGRRRKGWVANCVAIGLSSGFLEPLESTSIHLIQAAISKLLALFPTTRNEPELAERFNRDLDLQYESVRDFIIAHYKVSTRDDTPFWRHCRDMAMPDTLQAKLESFRARGEVMVENHELFRETNWFAILYGQGLVPEGYHPLADVLSDDELKLRLAGIRAGIERRVAEMPSHEAFLRQCLEGVTRR</sequence>
<evidence type="ECO:0000256" key="2">
    <source>
        <dbReference type="PIRSR" id="PIRSR011396-2"/>
    </source>
</evidence>
<gene>
    <name evidence="3" type="ORF">GGQ87_001487</name>
</gene>
<reference evidence="3 4" key="1">
    <citation type="submission" date="2020-03" db="EMBL/GenBank/DDBJ databases">
        <title>Genomic Encyclopedia of Type Strains, Phase IV (KMG-IV): sequencing the most valuable type-strain genomes for metagenomic binning, comparative biology and taxonomic classification.</title>
        <authorList>
            <person name="Goeker M."/>
        </authorList>
    </citation>
    <scope>NUCLEOTIDE SEQUENCE [LARGE SCALE GENOMIC DNA]</scope>
    <source>
        <strain evidence="3 4">DSM 4736</strain>
    </source>
</reference>
<dbReference type="InterPro" id="IPR036188">
    <property type="entry name" value="FAD/NAD-bd_sf"/>
</dbReference>
<name>A0A7X5YM87_9CAUL</name>
<dbReference type="Pfam" id="PF04820">
    <property type="entry name" value="Trp_halogenase"/>
    <property type="match status" value="1"/>
</dbReference>
<evidence type="ECO:0000256" key="1">
    <source>
        <dbReference type="PIRSR" id="PIRSR011396-1"/>
    </source>
</evidence>
<keyword evidence="4" id="KW-1185">Reference proteome</keyword>
<keyword evidence="2" id="KW-0285">Flavoprotein</keyword>
<dbReference type="InterPro" id="IPR006905">
    <property type="entry name" value="Flavin_halogenase"/>
</dbReference>
<dbReference type="RefSeq" id="WP_168046155.1">
    <property type="nucleotide sequence ID" value="NZ_JAATJM010000001.1"/>
</dbReference>
<dbReference type="InterPro" id="IPR033856">
    <property type="entry name" value="Trp_halogen"/>
</dbReference>
<dbReference type="SUPFAM" id="SSF51905">
    <property type="entry name" value="FAD/NAD(P)-binding domain"/>
    <property type="match status" value="1"/>
</dbReference>
<dbReference type="Gene3D" id="3.50.50.60">
    <property type="entry name" value="FAD/NAD(P)-binding domain"/>
    <property type="match status" value="1"/>
</dbReference>
<dbReference type="PIRSF" id="PIRSF011396">
    <property type="entry name" value="Trp_halogenase"/>
    <property type="match status" value="1"/>
</dbReference>
<keyword evidence="2" id="KW-0274">FAD</keyword>
<dbReference type="AlphaFoldDB" id="A0A7X5YM87"/>
<dbReference type="Proteomes" id="UP000587415">
    <property type="component" value="Unassembled WGS sequence"/>
</dbReference>
<keyword evidence="3" id="KW-0560">Oxidoreductase</keyword>
<proteinExistence type="predicted"/>